<organism evidence="2 3">
    <name type="scientific">Streptantibioticus ferralitis</name>
    <dbReference type="NCBI Taxonomy" id="236510"/>
    <lineage>
        <taxon>Bacteria</taxon>
        <taxon>Bacillati</taxon>
        <taxon>Actinomycetota</taxon>
        <taxon>Actinomycetes</taxon>
        <taxon>Kitasatosporales</taxon>
        <taxon>Streptomycetaceae</taxon>
        <taxon>Streptantibioticus</taxon>
    </lineage>
</organism>
<feature type="region of interest" description="Disordered" evidence="1">
    <location>
        <begin position="1"/>
        <end position="33"/>
    </location>
</feature>
<evidence type="ECO:0000313" key="3">
    <source>
        <dbReference type="Proteomes" id="UP001220022"/>
    </source>
</evidence>
<dbReference type="RefSeq" id="WP_275818394.1">
    <property type="nucleotide sequence ID" value="NZ_BAAANM010000006.1"/>
</dbReference>
<keyword evidence="3" id="KW-1185">Reference proteome</keyword>
<feature type="compositionally biased region" description="Polar residues" evidence="1">
    <location>
        <begin position="10"/>
        <end position="20"/>
    </location>
</feature>
<protein>
    <submittedName>
        <fullName evidence="2">Uncharacterized protein</fullName>
    </submittedName>
</protein>
<dbReference type="EMBL" id="JARHTQ010000019">
    <property type="protein sequence ID" value="MDF2258927.1"/>
    <property type="molecule type" value="Genomic_DNA"/>
</dbReference>
<evidence type="ECO:0000313" key="2">
    <source>
        <dbReference type="EMBL" id="MDF2258927.1"/>
    </source>
</evidence>
<dbReference type="Proteomes" id="UP001220022">
    <property type="component" value="Unassembled WGS sequence"/>
</dbReference>
<gene>
    <name evidence="2" type="ORF">P2L57_25415</name>
</gene>
<reference evidence="2 3" key="1">
    <citation type="submission" date="2023-03" db="EMBL/GenBank/DDBJ databases">
        <title>Draft genome sequence of type strain Streptomyces ferralitis JCM 14344.</title>
        <authorList>
            <person name="Klaysubun C."/>
            <person name="Duangmal K."/>
        </authorList>
    </citation>
    <scope>NUCLEOTIDE SEQUENCE [LARGE SCALE GENOMIC DNA]</scope>
    <source>
        <strain evidence="2 3">JCM 14344</strain>
    </source>
</reference>
<sequence length="85" mass="9206">MHEPDHATSAPDTQAASVTHATPAKRDAAYDHRAQQAALDIELHHTDGRTTSSVLVLTPAQVELYAIQFEQLISKRAKACAADDE</sequence>
<accession>A0ABT5Z514</accession>
<name>A0ABT5Z514_9ACTN</name>
<evidence type="ECO:0000256" key="1">
    <source>
        <dbReference type="SAM" id="MobiDB-lite"/>
    </source>
</evidence>
<feature type="compositionally biased region" description="Basic and acidic residues" evidence="1">
    <location>
        <begin position="24"/>
        <end position="33"/>
    </location>
</feature>
<comment type="caution">
    <text evidence="2">The sequence shown here is derived from an EMBL/GenBank/DDBJ whole genome shotgun (WGS) entry which is preliminary data.</text>
</comment>
<proteinExistence type="predicted"/>